<dbReference type="EMBL" id="CADCTN010000091">
    <property type="protein sequence ID" value="CAA9236662.1"/>
    <property type="molecule type" value="Genomic_DNA"/>
</dbReference>
<name>A0A6J4I0G9_9ACTN</name>
<reference evidence="2" key="1">
    <citation type="submission" date="2020-02" db="EMBL/GenBank/DDBJ databases">
        <authorList>
            <person name="Meier V. D."/>
        </authorList>
    </citation>
    <scope>NUCLEOTIDE SEQUENCE</scope>
    <source>
        <strain evidence="2">AVDCRST_MAG52</strain>
    </source>
</reference>
<proteinExistence type="predicted"/>
<protein>
    <submittedName>
        <fullName evidence="2">ABC-type transport system involved in multi-copper enzyme maturation, permease component</fullName>
    </submittedName>
</protein>
<feature type="compositionally biased region" description="Basic residues" evidence="1">
    <location>
        <begin position="117"/>
        <end position="127"/>
    </location>
</feature>
<dbReference type="AlphaFoldDB" id="A0A6J4I0G9"/>
<feature type="compositionally biased region" description="Low complexity" evidence="1">
    <location>
        <begin position="161"/>
        <end position="170"/>
    </location>
</feature>
<feature type="compositionally biased region" description="Low complexity" evidence="1">
    <location>
        <begin position="14"/>
        <end position="32"/>
    </location>
</feature>
<feature type="compositionally biased region" description="Low complexity" evidence="1">
    <location>
        <begin position="106"/>
        <end position="116"/>
    </location>
</feature>
<gene>
    <name evidence="2" type="ORF">AVDCRST_MAG52-1393</name>
</gene>
<feature type="compositionally biased region" description="Low complexity" evidence="1">
    <location>
        <begin position="128"/>
        <end position="145"/>
    </location>
</feature>
<feature type="non-terminal residue" evidence="2">
    <location>
        <position position="282"/>
    </location>
</feature>
<sequence>DRADHRRPHPARSLPPAGRLGAAGPDGRAAGAQRLGLLPADRPGHRAGHDDQRRGAPGGLRAAQPDHVRVQPDRGDRHGVPRRPHGRRRGGVGAGAGHPRPPGPPLGRAARQVARAGHLRRRLRGAGRPRPAAGRARGGRLLAAVTRRRARAAGRPDRGAADAGAAALQRHLPHGFRHRRRRAVRRDVGRRRRRRDRRRPGQRRRRARGDRLPDRPADRRPVAGRHERLPGPLRTGADGAGRGRVPVPERGTAGAGLPDLGRAVDRGHLGADRAVLPAPRHL</sequence>
<feature type="compositionally biased region" description="Basic and acidic residues" evidence="1">
    <location>
        <begin position="64"/>
        <end position="79"/>
    </location>
</feature>
<feature type="compositionally biased region" description="Basic residues" evidence="1">
    <location>
        <begin position="1"/>
        <end position="10"/>
    </location>
</feature>
<feature type="compositionally biased region" description="Basic residues" evidence="1">
    <location>
        <begin position="80"/>
        <end position="90"/>
    </location>
</feature>
<feature type="compositionally biased region" description="Basic residues" evidence="1">
    <location>
        <begin position="171"/>
        <end position="208"/>
    </location>
</feature>
<feature type="compositionally biased region" description="Basic and acidic residues" evidence="1">
    <location>
        <begin position="209"/>
        <end position="229"/>
    </location>
</feature>
<feature type="non-terminal residue" evidence="2">
    <location>
        <position position="1"/>
    </location>
</feature>
<evidence type="ECO:0000256" key="1">
    <source>
        <dbReference type="SAM" id="MobiDB-lite"/>
    </source>
</evidence>
<accession>A0A6J4I0G9</accession>
<feature type="region of interest" description="Disordered" evidence="1">
    <location>
        <begin position="1"/>
        <end position="264"/>
    </location>
</feature>
<organism evidence="2">
    <name type="scientific">uncultured Blastococcus sp</name>
    <dbReference type="NCBI Taxonomy" id="217144"/>
    <lineage>
        <taxon>Bacteria</taxon>
        <taxon>Bacillati</taxon>
        <taxon>Actinomycetota</taxon>
        <taxon>Actinomycetes</taxon>
        <taxon>Geodermatophilales</taxon>
        <taxon>Geodermatophilaceae</taxon>
        <taxon>Blastococcus</taxon>
        <taxon>environmental samples</taxon>
    </lineage>
</organism>
<evidence type="ECO:0000313" key="2">
    <source>
        <dbReference type="EMBL" id="CAA9236662.1"/>
    </source>
</evidence>
<feature type="compositionally biased region" description="Basic and acidic residues" evidence="1">
    <location>
        <begin position="42"/>
        <end position="54"/>
    </location>
</feature>